<dbReference type="InterPro" id="IPR050272">
    <property type="entry name" value="Isochorismatase-like_hydrls"/>
</dbReference>
<keyword evidence="4" id="KW-1185">Reference proteome</keyword>
<evidence type="ECO:0000259" key="2">
    <source>
        <dbReference type="Pfam" id="PF00857"/>
    </source>
</evidence>
<protein>
    <submittedName>
        <fullName evidence="3">Isochorismatase hydrolase</fullName>
    </submittedName>
</protein>
<sequence length="253" mass="28053">MAVTAAVDTPTRITPLEPVELDSKTLGFPENNVASIPPLARHWQELDLREILSRPAAFLSVSQSNSLYKPGGVQYAEGHAFRGSLEATVKAVQAAREASNFVSFNWIGYSVFRNDYPKTDFDRVQYHAWTGHIDATPEQIAWDNELVAELRELVRPGDNELYETALQTAFVGTDLPGTLIRQKVEVVVITGIHLDWCIEGNARAARDHGLLPIVIGDATGAAHPDQEPAAFERINNYFAPVITSDQFVEWVTR</sequence>
<organism evidence="3 4">
    <name type="scientific">Mycolicibacterium thermoresistibile (strain ATCC 19527 / DSM 44167 / CIP 105390 / JCM 6362 / NCTC 10409 / 316)</name>
    <name type="common">Mycobacterium thermoresistibile</name>
    <dbReference type="NCBI Taxonomy" id="1078020"/>
    <lineage>
        <taxon>Bacteria</taxon>
        <taxon>Bacillati</taxon>
        <taxon>Actinomycetota</taxon>
        <taxon>Actinomycetes</taxon>
        <taxon>Mycobacteriales</taxon>
        <taxon>Mycobacteriaceae</taxon>
        <taxon>Mycolicibacterium</taxon>
    </lineage>
</organism>
<name>G7CDT4_MYCT3</name>
<dbReference type="Proteomes" id="UP000004915">
    <property type="component" value="Unassembled WGS sequence"/>
</dbReference>
<dbReference type="InterPro" id="IPR000868">
    <property type="entry name" value="Isochorismatase-like_dom"/>
</dbReference>
<dbReference type="Gene3D" id="3.40.50.850">
    <property type="entry name" value="Isochorismatase-like"/>
    <property type="match status" value="1"/>
</dbReference>
<dbReference type="PATRIC" id="fig|1078020.3.peg.1131"/>
<feature type="domain" description="Isochorismatase-like" evidence="2">
    <location>
        <begin position="68"/>
        <end position="246"/>
    </location>
</feature>
<dbReference type="PANTHER" id="PTHR43540:SF6">
    <property type="entry name" value="ISOCHORISMATASE-LIKE DOMAIN-CONTAINING PROTEIN"/>
    <property type="match status" value="1"/>
</dbReference>
<dbReference type="EMBL" id="AGVE01000024">
    <property type="protein sequence ID" value="EHI13763.1"/>
    <property type="molecule type" value="Genomic_DNA"/>
</dbReference>
<gene>
    <name evidence="3" type="ORF">KEK_05702</name>
</gene>
<accession>G7CDT4</accession>
<evidence type="ECO:0000256" key="1">
    <source>
        <dbReference type="ARBA" id="ARBA00022801"/>
    </source>
</evidence>
<dbReference type="PANTHER" id="PTHR43540">
    <property type="entry name" value="PEROXYUREIDOACRYLATE/UREIDOACRYLATE AMIDOHYDROLASE-RELATED"/>
    <property type="match status" value="1"/>
</dbReference>
<reference evidence="3 4" key="1">
    <citation type="submission" date="2011-11" db="EMBL/GenBank/DDBJ databases">
        <authorList>
            <consortium name="Tuberculosis Structural Genomics Consortium"/>
            <person name="Ioerger T.R."/>
        </authorList>
    </citation>
    <scope>NUCLEOTIDE SEQUENCE [LARGE SCALE GENOMIC DNA]</scope>
    <source>
        <strain evidence="4">ATCC 19527 / DSM 44167 / CIP 105390 / JCM 6362 / NCTC 10409 / 316</strain>
    </source>
</reference>
<keyword evidence="1 3" id="KW-0378">Hydrolase</keyword>
<dbReference type="eggNOG" id="COG1335">
    <property type="taxonomic scope" value="Bacteria"/>
</dbReference>
<dbReference type="SUPFAM" id="SSF52499">
    <property type="entry name" value="Isochorismatase-like hydrolases"/>
    <property type="match status" value="1"/>
</dbReference>
<dbReference type="GO" id="GO:0016787">
    <property type="term" value="F:hydrolase activity"/>
    <property type="evidence" value="ECO:0007669"/>
    <property type="project" value="UniProtKB-KW"/>
</dbReference>
<proteinExistence type="predicted"/>
<dbReference type="AlphaFoldDB" id="G7CDT4"/>
<evidence type="ECO:0000313" key="3">
    <source>
        <dbReference type="EMBL" id="EHI13763.1"/>
    </source>
</evidence>
<evidence type="ECO:0000313" key="4">
    <source>
        <dbReference type="Proteomes" id="UP000004915"/>
    </source>
</evidence>
<comment type="caution">
    <text evidence="3">The sequence shown here is derived from an EMBL/GenBank/DDBJ whole genome shotgun (WGS) entry which is preliminary data.</text>
</comment>
<dbReference type="Pfam" id="PF00857">
    <property type="entry name" value="Isochorismatase"/>
    <property type="match status" value="1"/>
</dbReference>
<dbReference type="InterPro" id="IPR036380">
    <property type="entry name" value="Isochorismatase-like_sf"/>
</dbReference>